<gene>
    <name evidence="9" type="primary">xerC</name>
    <name evidence="13" type="ORF">ABHF33_01360</name>
</gene>
<dbReference type="CDD" id="cd00798">
    <property type="entry name" value="INT_XerDC_C"/>
    <property type="match status" value="1"/>
</dbReference>
<name>A0AAU7FBR8_9NEIS</name>
<evidence type="ECO:0000256" key="6">
    <source>
        <dbReference type="ARBA" id="ARBA00023125"/>
    </source>
</evidence>
<feature type="domain" description="Core-binding (CB)" evidence="12">
    <location>
        <begin position="33"/>
        <end position="116"/>
    </location>
</feature>
<dbReference type="InterPro" id="IPR011010">
    <property type="entry name" value="DNA_brk_join_enz"/>
</dbReference>
<feature type="domain" description="Tyr recombinase" evidence="11">
    <location>
        <begin position="137"/>
        <end position="318"/>
    </location>
</feature>
<keyword evidence="2 9" id="KW-0963">Cytoplasm</keyword>
<dbReference type="GO" id="GO:0051301">
    <property type="term" value="P:cell division"/>
    <property type="evidence" value="ECO:0007669"/>
    <property type="project" value="UniProtKB-KW"/>
</dbReference>
<evidence type="ECO:0000256" key="4">
    <source>
        <dbReference type="ARBA" id="ARBA00022829"/>
    </source>
</evidence>
<feature type="compositionally biased region" description="Polar residues" evidence="10">
    <location>
        <begin position="1"/>
        <end position="11"/>
    </location>
</feature>
<evidence type="ECO:0000256" key="3">
    <source>
        <dbReference type="ARBA" id="ARBA00022618"/>
    </source>
</evidence>
<feature type="active site" evidence="9">
    <location>
        <position position="177"/>
    </location>
</feature>
<dbReference type="InterPro" id="IPR010998">
    <property type="entry name" value="Integrase_recombinase_N"/>
</dbReference>
<feature type="compositionally biased region" description="Low complexity" evidence="10">
    <location>
        <begin position="334"/>
        <end position="345"/>
    </location>
</feature>
<dbReference type="GO" id="GO:0005737">
    <property type="term" value="C:cytoplasm"/>
    <property type="evidence" value="ECO:0007669"/>
    <property type="project" value="UniProtKB-SubCell"/>
</dbReference>
<feature type="region of interest" description="Disordered" evidence="10">
    <location>
        <begin position="321"/>
        <end position="355"/>
    </location>
</feature>
<feature type="active site" evidence="9">
    <location>
        <position position="296"/>
    </location>
</feature>
<evidence type="ECO:0000256" key="9">
    <source>
        <dbReference type="HAMAP-Rule" id="MF_01808"/>
    </source>
</evidence>
<keyword evidence="7 9" id="KW-0233">DNA recombination</keyword>
<accession>A0AAU7FBR8</accession>
<dbReference type="InterPro" id="IPR044068">
    <property type="entry name" value="CB"/>
</dbReference>
<dbReference type="Pfam" id="PF00589">
    <property type="entry name" value="Phage_integrase"/>
    <property type="match status" value="1"/>
</dbReference>
<dbReference type="AlphaFoldDB" id="A0AAU7FBR8"/>
<keyword evidence="4 9" id="KW-0159">Chromosome partition</keyword>
<organism evidence="13">
    <name type="scientific">Chitinibacter mangrovi</name>
    <dbReference type="NCBI Taxonomy" id="3153927"/>
    <lineage>
        <taxon>Bacteria</taxon>
        <taxon>Pseudomonadati</taxon>
        <taxon>Pseudomonadota</taxon>
        <taxon>Betaproteobacteria</taxon>
        <taxon>Neisseriales</taxon>
        <taxon>Chitinibacteraceae</taxon>
        <taxon>Chitinibacter</taxon>
    </lineage>
</organism>
<evidence type="ECO:0000313" key="13">
    <source>
        <dbReference type="EMBL" id="XBM00959.1"/>
    </source>
</evidence>
<dbReference type="EMBL" id="CP157355">
    <property type="protein sequence ID" value="XBM00959.1"/>
    <property type="molecule type" value="Genomic_DNA"/>
</dbReference>
<sequence>MSATKTSTGSTRARIKRSETVLESPPPADTLAASTQAELAHFFRFQQGEKMASAHTLSAYQRDLQLLAGLAQARELSSLQPQDIRAFVRQLASKGLSGRSIARTLSAWRVFYRLMIRDFQWAINPVDGIKAPKAAKALPATLNADDAAGFLDNLPDDDALAIRDKAIFELAYSSGLRVSELVGLKLIELDLPQGMASVTGKGNKTRLVPIGRPAQEALRHWLSIRPEWARTQTPTVFVSQKGTAMTTRAVQLRLRHWQQELEIQEPLYPHKLRHSCASHLLQSSGDLRAVQELLGHASIATTQIYTHLDFQHLAQVYDQTHPRAKNTSSEHDAAASTEQATAADTPPNRSTSDRR</sequence>
<dbReference type="PROSITE" id="PS51898">
    <property type="entry name" value="TYR_RECOMBINASE"/>
    <property type="match status" value="1"/>
</dbReference>
<dbReference type="PROSITE" id="PS51900">
    <property type="entry name" value="CB"/>
    <property type="match status" value="1"/>
</dbReference>
<dbReference type="Gene3D" id="1.10.443.10">
    <property type="entry name" value="Intergrase catalytic core"/>
    <property type="match status" value="1"/>
</dbReference>
<dbReference type="Pfam" id="PF02899">
    <property type="entry name" value="Phage_int_SAM_1"/>
    <property type="match status" value="1"/>
</dbReference>
<dbReference type="HAMAP" id="MF_01808">
    <property type="entry name" value="Recomb_XerC_XerD"/>
    <property type="match status" value="1"/>
</dbReference>
<comment type="function">
    <text evidence="9">Site-specific tyrosine recombinase, which acts by catalyzing the cutting and rejoining of the recombining DNA molecules. The XerC-XerD complex is essential to convert dimers of the bacterial chromosome into monomers to permit their segregation at cell division. It also contributes to the segregational stability of plasmids.</text>
</comment>
<dbReference type="GO" id="GO:0009037">
    <property type="term" value="F:tyrosine-based site-specific recombinase activity"/>
    <property type="evidence" value="ECO:0007669"/>
    <property type="project" value="UniProtKB-UniRule"/>
</dbReference>
<dbReference type="PANTHER" id="PTHR30349:SF81">
    <property type="entry name" value="TYROSINE RECOMBINASE XERC"/>
    <property type="match status" value="1"/>
</dbReference>
<evidence type="ECO:0000256" key="5">
    <source>
        <dbReference type="ARBA" id="ARBA00022908"/>
    </source>
</evidence>
<dbReference type="Gene3D" id="1.10.150.130">
    <property type="match status" value="1"/>
</dbReference>
<dbReference type="InterPro" id="IPR050090">
    <property type="entry name" value="Tyrosine_recombinase_XerCD"/>
</dbReference>
<evidence type="ECO:0000259" key="11">
    <source>
        <dbReference type="PROSITE" id="PS51898"/>
    </source>
</evidence>
<evidence type="ECO:0000256" key="10">
    <source>
        <dbReference type="SAM" id="MobiDB-lite"/>
    </source>
</evidence>
<feature type="active site" evidence="9">
    <location>
        <position position="273"/>
    </location>
</feature>
<dbReference type="KEGG" id="cmav:ABHF33_01360"/>
<dbReference type="InterPro" id="IPR002104">
    <property type="entry name" value="Integrase_catalytic"/>
</dbReference>
<feature type="region of interest" description="Disordered" evidence="10">
    <location>
        <begin position="1"/>
        <end position="28"/>
    </location>
</feature>
<keyword evidence="6 9" id="KW-0238">DNA-binding</keyword>
<dbReference type="SUPFAM" id="SSF56349">
    <property type="entry name" value="DNA breaking-rejoining enzymes"/>
    <property type="match status" value="1"/>
</dbReference>
<dbReference type="PANTHER" id="PTHR30349">
    <property type="entry name" value="PHAGE INTEGRASE-RELATED"/>
    <property type="match status" value="1"/>
</dbReference>
<comment type="similarity">
    <text evidence="9">Belongs to the 'phage' integrase family. XerC subfamily.</text>
</comment>
<feature type="active site" description="O-(3'-phospho-DNA)-tyrosine intermediate" evidence="9">
    <location>
        <position position="305"/>
    </location>
</feature>
<evidence type="ECO:0000259" key="12">
    <source>
        <dbReference type="PROSITE" id="PS51900"/>
    </source>
</evidence>
<evidence type="ECO:0000256" key="2">
    <source>
        <dbReference type="ARBA" id="ARBA00022490"/>
    </source>
</evidence>
<feature type="active site" evidence="9">
    <location>
        <position position="270"/>
    </location>
</feature>
<reference evidence="13" key="1">
    <citation type="submission" date="2024-05" db="EMBL/GenBank/DDBJ databases">
        <authorList>
            <person name="Yang L."/>
            <person name="Pan L."/>
        </authorList>
    </citation>
    <scope>NUCLEOTIDE SEQUENCE</scope>
    <source>
        <strain evidence="13">FCG-7</strain>
    </source>
</reference>
<dbReference type="GO" id="GO:0007059">
    <property type="term" value="P:chromosome segregation"/>
    <property type="evidence" value="ECO:0007669"/>
    <property type="project" value="UniProtKB-UniRule"/>
</dbReference>
<evidence type="ECO:0000256" key="7">
    <source>
        <dbReference type="ARBA" id="ARBA00023172"/>
    </source>
</evidence>
<dbReference type="GO" id="GO:0003677">
    <property type="term" value="F:DNA binding"/>
    <property type="evidence" value="ECO:0007669"/>
    <property type="project" value="UniProtKB-UniRule"/>
</dbReference>
<evidence type="ECO:0000256" key="8">
    <source>
        <dbReference type="ARBA" id="ARBA00023306"/>
    </source>
</evidence>
<keyword evidence="3 9" id="KW-0132">Cell division</keyword>
<keyword evidence="5 9" id="KW-0229">DNA integration</keyword>
<dbReference type="InterPro" id="IPR004107">
    <property type="entry name" value="Integrase_SAM-like_N"/>
</dbReference>
<comment type="subunit">
    <text evidence="9">Forms a cyclic heterotetrameric complex composed of two molecules of XerC and two molecules of XerD.</text>
</comment>
<dbReference type="InterPro" id="IPR013762">
    <property type="entry name" value="Integrase-like_cat_sf"/>
</dbReference>
<protein>
    <recommendedName>
        <fullName evidence="9">Tyrosine recombinase XerC</fullName>
    </recommendedName>
</protein>
<comment type="subcellular location">
    <subcellularLocation>
        <location evidence="1 9">Cytoplasm</location>
    </subcellularLocation>
</comment>
<dbReference type="GO" id="GO:0006313">
    <property type="term" value="P:DNA transposition"/>
    <property type="evidence" value="ECO:0007669"/>
    <property type="project" value="UniProtKB-UniRule"/>
</dbReference>
<dbReference type="InterPro" id="IPR023009">
    <property type="entry name" value="Tyrosine_recombinase_XerC/XerD"/>
</dbReference>
<evidence type="ECO:0000256" key="1">
    <source>
        <dbReference type="ARBA" id="ARBA00004496"/>
    </source>
</evidence>
<keyword evidence="8 9" id="KW-0131">Cell cycle</keyword>
<dbReference type="RefSeq" id="WP_348945282.1">
    <property type="nucleotide sequence ID" value="NZ_CP157355.1"/>
</dbReference>
<proteinExistence type="inferred from homology"/>
<feature type="active site" evidence="9">
    <location>
        <position position="201"/>
    </location>
</feature>